<gene>
    <name evidence="2" type="ORF">GCM10011340_15080</name>
</gene>
<dbReference type="Proteomes" id="UP000658258">
    <property type="component" value="Unassembled WGS sequence"/>
</dbReference>
<dbReference type="EMBL" id="BNAG01000002">
    <property type="protein sequence ID" value="GHE61122.1"/>
    <property type="molecule type" value="Genomic_DNA"/>
</dbReference>
<protein>
    <recommendedName>
        <fullName evidence="4">Outer membrane porin, OprD family</fullName>
    </recommendedName>
</protein>
<evidence type="ECO:0000256" key="1">
    <source>
        <dbReference type="SAM" id="SignalP"/>
    </source>
</evidence>
<keyword evidence="1" id="KW-0732">Signal</keyword>
<organism evidence="2 3">
    <name type="scientific">Roseivirga thermotolerans</name>
    <dbReference type="NCBI Taxonomy" id="1758176"/>
    <lineage>
        <taxon>Bacteria</taxon>
        <taxon>Pseudomonadati</taxon>
        <taxon>Bacteroidota</taxon>
        <taxon>Cytophagia</taxon>
        <taxon>Cytophagales</taxon>
        <taxon>Roseivirgaceae</taxon>
        <taxon>Roseivirga</taxon>
    </lineage>
</organism>
<sequence length="447" mass="50710">MIKRFILLLVLLSTPFLGKAQKETNKSPLSIKGVLGSRYISTHNRGELADFNALIGQGMLKASYKAKPWLKFSVQFNGVYIPFKDGLLRVDAATGSGPIYEGNLWNDRLMSGNTQFSLPVLNAELEFKSQFLTLGRFTKESPIINPEPWPFPNTMEGVWYENYSAESTSWQLGIIRRVAPRFSGAFEVVGESIGVGATGVDFDGNTAQYRGQIDAGLMLIANVQQQLNEKASMNLWNYFVPNVTNTFIAESKLHLADPAINISGMAIVQNRLGDGGNAAESLTYQRDDLALYLGLRLEKHLEKNVFQMNLSRISADGRLLLPREWGREPFYTFQRRTRVEGASDVWAIMLRWQRSWVTDKSLYRFFTSIGKNKMPLATDYPKNKYTLPSHVHWDASLRYQPIAGDGKITAEIYLAYRFLAEDIQTNYNVLINRADFFHADIIFNYNF</sequence>
<dbReference type="InterPro" id="IPR023614">
    <property type="entry name" value="Porin_dom_sf"/>
</dbReference>
<keyword evidence="3" id="KW-1185">Reference proteome</keyword>
<evidence type="ECO:0008006" key="4">
    <source>
        <dbReference type="Google" id="ProtNLM"/>
    </source>
</evidence>
<accession>A0ABQ3I672</accession>
<feature type="signal peptide" evidence="1">
    <location>
        <begin position="1"/>
        <end position="20"/>
    </location>
</feature>
<feature type="chain" id="PRO_5046339191" description="Outer membrane porin, OprD family" evidence="1">
    <location>
        <begin position="21"/>
        <end position="447"/>
    </location>
</feature>
<dbReference type="Gene3D" id="2.40.160.10">
    <property type="entry name" value="Porin"/>
    <property type="match status" value="1"/>
</dbReference>
<reference evidence="3" key="1">
    <citation type="journal article" date="2019" name="Int. J. Syst. Evol. Microbiol.">
        <title>The Global Catalogue of Microorganisms (GCM) 10K type strain sequencing project: providing services to taxonomists for standard genome sequencing and annotation.</title>
        <authorList>
            <consortium name="The Broad Institute Genomics Platform"/>
            <consortium name="The Broad Institute Genome Sequencing Center for Infectious Disease"/>
            <person name="Wu L."/>
            <person name="Ma J."/>
        </authorList>
    </citation>
    <scope>NUCLEOTIDE SEQUENCE [LARGE SCALE GENOMIC DNA]</scope>
    <source>
        <strain evidence="3">CGMCC 1.15111</strain>
    </source>
</reference>
<comment type="caution">
    <text evidence="2">The sequence shown here is derived from an EMBL/GenBank/DDBJ whole genome shotgun (WGS) entry which is preliminary data.</text>
</comment>
<evidence type="ECO:0000313" key="2">
    <source>
        <dbReference type="EMBL" id="GHE61122.1"/>
    </source>
</evidence>
<dbReference type="RefSeq" id="WP_189629622.1">
    <property type="nucleotide sequence ID" value="NZ_BNAG01000002.1"/>
</dbReference>
<proteinExistence type="predicted"/>
<evidence type="ECO:0000313" key="3">
    <source>
        <dbReference type="Proteomes" id="UP000658258"/>
    </source>
</evidence>
<name>A0ABQ3I672_9BACT</name>